<dbReference type="Proteomes" id="UP000188318">
    <property type="component" value="Unassembled WGS sequence"/>
</dbReference>
<keyword evidence="5" id="KW-1185">Reference proteome</keyword>
<reference evidence="5" key="1">
    <citation type="journal article" date="2017" name="Genome Biol.">
        <title>Comparative genomics reveals high biological diversity and specific adaptations in the industrially and medically important fungal genus Aspergillus.</title>
        <authorList>
            <person name="de Vries R.P."/>
            <person name="Riley R."/>
            <person name="Wiebenga A."/>
            <person name="Aguilar-Osorio G."/>
            <person name="Amillis S."/>
            <person name="Uchima C.A."/>
            <person name="Anderluh G."/>
            <person name="Asadollahi M."/>
            <person name="Askin M."/>
            <person name="Barry K."/>
            <person name="Battaglia E."/>
            <person name="Bayram O."/>
            <person name="Benocci T."/>
            <person name="Braus-Stromeyer S.A."/>
            <person name="Caldana C."/>
            <person name="Canovas D."/>
            <person name="Cerqueira G.C."/>
            <person name="Chen F."/>
            <person name="Chen W."/>
            <person name="Choi C."/>
            <person name="Clum A."/>
            <person name="Dos Santos R.A."/>
            <person name="Damasio A.R."/>
            <person name="Diallinas G."/>
            <person name="Emri T."/>
            <person name="Fekete E."/>
            <person name="Flipphi M."/>
            <person name="Freyberg S."/>
            <person name="Gallo A."/>
            <person name="Gournas C."/>
            <person name="Habgood R."/>
            <person name="Hainaut M."/>
            <person name="Harispe M.L."/>
            <person name="Henrissat B."/>
            <person name="Hilden K.S."/>
            <person name="Hope R."/>
            <person name="Hossain A."/>
            <person name="Karabika E."/>
            <person name="Karaffa L."/>
            <person name="Karanyi Z."/>
            <person name="Krasevec N."/>
            <person name="Kuo A."/>
            <person name="Kusch H."/>
            <person name="LaButti K."/>
            <person name="Lagendijk E.L."/>
            <person name="Lapidus A."/>
            <person name="Levasseur A."/>
            <person name="Lindquist E."/>
            <person name="Lipzen A."/>
            <person name="Logrieco A.F."/>
            <person name="MacCabe A."/>
            <person name="Maekelae M.R."/>
            <person name="Malavazi I."/>
            <person name="Melin P."/>
            <person name="Meyer V."/>
            <person name="Mielnichuk N."/>
            <person name="Miskei M."/>
            <person name="Molnar A.P."/>
            <person name="Mule G."/>
            <person name="Ngan C.Y."/>
            <person name="Orejas M."/>
            <person name="Orosz E."/>
            <person name="Ouedraogo J.P."/>
            <person name="Overkamp K.M."/>
            <person name="Park H.-S."/>
            <person name="Perrone G."/>
            <person name="Piumi F."/>
            <person name="Punt P.J."/>
            <person name="Ram A.F."/>
            <person name="Ramon A."/>
            <person name="Rauscher S."/>
            <person name="Record E."/>
            <person name="Riano-Pachon D.M."/>
            <person name="Robert V."/>
            <person name="Roehrig J."/>
            <person name="Ruller R."/>
            <person name="Salamov A."/>
            <person name="Salih N.S."/>
            <person name="Samson R.A."/>
            <person name="Sandor E."/>
            <person name="Sanguinetti M."/>
            <person name="Schuetze T."/>
            <person name="Sepcic K."/>
            <person name="Shelest E."/>
            <person name="Sherlock G."/>
            <person name="Sophianopoulou V."/>
            <person name="Squina F.M."/>
            <person name="Sun H."/>
            <person name="Susca A."/>
            <person name="Todd R.B."/>
            <person name="Tsang A."/>
            <person name="Unkles S.E."/>
            <person name="van de Wiele N."/>
            <person name="van Rossen-Uffink D."/>
            <person name="Oliveira J.V."/>
            <person name="Vesth T.C."/>
            <person name="Visser J."/>
            <person name="Yu J.-H."/>
            <person name="Zhou M."/>
            <person name="Andersen M.R."/>
            <person name="Archer D.B."/>
            <person name="Baker S.E."/>
            <person name="Benoit I."/>
            <person name="Brakhage A.A."/>
            <person name="Braus G.H."/>
            <person name="Fischer R."/>
            <person name="Frisvad J.C."/>
            <person name="Goldman G.H."/>
            <person name="Houbraken J."/>
            <person name="Oakley B."/>
            <person name="Pocsi I."/>
            <person name="Scazzocchio C."/>
            <person name="Seiboth B."/>
            <person name="vanKuyk P.A."/>
            <person name="Wortman J."/>
            <person name="Dyer P.S."/>
            <person name="Grigoriev I.V."/>
        </authorList>
    </citation>
    <scope>NUCLEOTIDE SEQUENCE [LARGE SCALE GENOMIC DNA]</scope>
    <source>
        <strain evidence="5">ITEM 5010</strain>
    </source>
</reference>
<dbReference type="Gene3D" id="2.30.180.10">
    <property type="entry name" value="FAS1 domain"/>
    <property type="match status" value="2"/>
</dbReference>
<feature type="compositionally biased region" description="Basic and acidic residues" evidence="1">
    <location>
        <begin position="184"/>
        <end position="197"/>
    </location>
</feature>
<feature type="region of interest" description="Disordered" evidence="1">
    <location>
        <begin position="79"/>
        <end position="112"/>
    </location>
</feature>
<dbReference type="OrthoDB" id="204958at2759"/>
<name>A0A1R3RLM3_ASPC5</name>
<feature type="chain" id="PRO_5012819849" description="FAS1 domain-containing protein" evidence="2">
    <location>
        <begin position="20"/>
        <end position="545"/>
    </location>
</feature>
<dbReference type="PROSITE" id="PS50213">
    <property type="entry name" value="FAS1"/>
    <property type="match status" value="2"/>
</dbReference>
<dbReference type="OMA" id="TSILAHF"/>
<feature type="region of interest" description="Disordered" evidence="1">
    <location>
        <begin position="167"/>
        <end position="199"/>
    </location>
</feature>
<accession>A0A1R3RLM3</accession>
<feature type="compositionally biased region" description="Pro residues" evidence="1">
    <location>
        <begin position="93"/>
        <end position="104"/>
    </location>
</feature>
<evidence type="ECO:0000259" key="3">
    <source>
        <dbReference type="PROSITE" id="PS50213"/>
    </source>
</evidence>
<protein>
    <recommendedName>
        <fullName evidence="3">FAS1 domain-containing protein</fullName>
    </recommendedName>
</protein>
<evidence type="ECO:0000313" key="5">
    <source>
        <dbReference type="Proteomes" id="UP000188318"/>
    </source>
</evidence>
<feature type="domain" description="FAS1" evidence="3">
    <location>
        <begin position="298"/>
        <end position="486"/>
    </location>
</feature>
<dbReference type="VEuPathDB" id="FungiDB:ASPCADRAFT_5907"/>
<feature type="region of interest" description="Disordered" evidence="1">
    <location>
        <begin position="330"/>
        <end position="349"/>
    </location>
</feature>
<proteinExistence type="predicted"/>
<evidence type="ECO:0000256" key="1">
    <source>
        <dbReference type="SAM" id="MobiDB-lite"/>
    </source>
</evidence>
<organism evidence="4 5">
    <name type="scientific">Aspergillus carbonarius (strain ITEM 5010)</name>
    <dbReference type="NCBI Taxonomy" id="602072"/>
    <lineage>
        <taxon>Eukaryota</taxon>
        <taxon>Fungi</taxon>
        <taxon>Dikarya</taxon>
        <taxon>Ascomycota</taxon>
        <taxon>Pezizomycotina</taxon>
        <taxon>Eurotiomycetes</taxon>
        <taxon>Eurotiomycetidae</taxon>
        <taxon>Eurotiales</taxon>
        <taxon>Aspergillaceae</taxon>
        <taxon>Aspergillus</taxon>
        <taxon>Aspergillus subgen. Circumdati</taxon>
    </lineage>
</organism>
<dbReference type="InterPro" id="IPR050904">
    <property type="entry name" value="Adhesion/Biosynth-related"/>
</dbReference>
<dbReference type="PANTHER" id="PTHR10900:SF125">
    <property type="entry name" value="FAS1 DOMAIN-CONTAINING PROTEIN YLR001C"/>
    <property type="match status" value="1"/>
</dbReference>
<gene>
    <name evidence="4" type="ORF">ASPCADRAFT_5907</name>
</gene>
<dbReference type="InterPro" id="IPR036378">
    <property type="entry name" value="FAS1_dom_sf"/>
</dbReference>
<dbReference type="EMBL" id="KV907500">
    <property type="protein sequence ID" value="OOF95381.1"/>
    <property type="molecule type" value="Genomic_DNA"/>
</dbReference>
<dbReference type="PANTHER" id="PTHR10900">
    <property type="entry name" value="PERIOSTIN-RELATED"/>
    <property type="match status" value="1"/>
</dbReference>
<evidence type="ECO:0000256" key="2">
    <source>
        <dbReference type="SAM" id="SignalP"/>
    </source>
</evidence>
<sequence>MKLPLWALWALVALPLSSALQPPQVPLQDATDDVDVDVDVDVDLDVLDIDNLTTSLACALHRSTTDIWATPIDELFTRGADSSENLPQELSQLPPPFRHPSPPPFHRHPPSNKSLYDLILSDPDTTILAKFIRHDQDLTDLLNTTSSNLTFFAPTDHAIRRIHRHYRHHHPHHKDNNDNNNNNRDNHDHDHDHDHRSPPKSFIRTILTYHTINGTYSPAELFHTHTLPTTLTSALLTPPNINHNHDHNHNHNPLPQRLIIRPTWKGLTLNFYARITSLDHRASNGNLYHLDSVLLPPPPALTLLNLIPTEFSTFTLALYKTGLDKYLNLSSSSSSPPQETKKETGGAGGGLTLLIPSNTAFQSTFSKPTTAWLFTSPRGLKYLAALMKYHIVPRETLYSDTLYTRDGEVVEFGLRGWVRVTLRTLLSKYHDDDDDGGEEEGDKEEVIIDVRRFGPYASLRVNGFQRVRVADLVAEEGNGHVLERVLIPPRRVEGRIVEGEEGEEGEIGIEELKGRLVGLVDDENDDEDEDEDDYMADEWLHWSEL</sequence>
<dbReference type="SUPFAM" id="SSF82153">
    <property type="entry name" value="FAS1 domain"/>
    <property type="match status" value="2"/>
</dbReference>
<dbReference type="SMART" id="SM00554">
    <property type="entry name" value="FAS1"/>
    <property type="match status" value="2"/>
</dbReference>
<dbReference type="AlphaFoldDB" id="A0A1R3RLM3"/>
<dbReference type="InterPro" id="IPR000782">
    <property type="entry name" value="FAS1_domain"/>
</dbReference>
<feature type="domain" description="FAS1" evidence="3">
    <location>
        <begin position="112"/>
        <end position="294"/>
    </location>
</feature>
<keyword evidence="2" id="KW-0732">Signal</keyword>
<feature type="signal peptide" evidence="2">
    <location>
        <begin position="1"/>
        <end position="19"/>
    </location>
</feature>
<evidence type="ECO:0000313" key="4">
    <source>
        <dbReference type="EMBL" id="OOF95381.1"/>
    </source>
</evidence>
<feature type="compositionally biased region" description="Polar residues" evidence="1">
    <location>
        <begin position="80"/>
        <end position="91"/>
    </location>
</feature>
<dbReference type="Pfam" id="PF02469">
    <property type="entry name" value="Fasciclin"/>
    <property type="match status" value="2"/>
</dbReference>
<dbReference type="STRING" id="602072.A0A1R3RLM3"/>